<dbReference type="InterPro" id="IPR013780">
    <property type="entry name" value="Glyco_hydro_b"/>
</dbReference>
<evidence type="ECO:0000313" key="7">
    <source>
        <dbReference type="EMBL" id="MFD1392899.1"/>
    </source>
</evidence>
<dbReference type="InterPro" id="IPR052052">
    <property type="entry name" value="Polysaccharide_Lyase_9"/>
</dbReference>
<comment type="subcellular location">
    <subcellularLocation>
        <location evidence="1">Secreted</location>
    </subcellularLocation>
</comment>
<feature type="domain" description="DUF1565" evidence="4">
    <location>
        <begin position="7"/>
        <end position="50"/>
    </location>
</feature>
<accession>A0ABW4B7M7</accession>
<comment type="caution">
    <text evidence="7">The sequence shown here is derived from an EMBL/GenBank/DDBJ whole genome shotgun (WGS) entry which is preliminary data.</text>
</comment>
<dbReference type="EMBL" id="JBHTMO010000012">
    <property type="protein sequence ID" value="MFD1392899.1"/>
    <property type="molecule type" value="Genomic_DNA"/>
</dbReference>
<sequence length="641" mass="71195">MEYHVTINGSDQAAGTAAAPFRTINHAAQLAVAGDTVIVHAGTYREWVDPKFGGDSSQHRITYRAAPDERPIIKGSEVITGWQKVSGNVYQATVSNNLFGNYNPFKTVMQGDWMTSNQKRITHLGSLYVDGQCYYEAESLDALQHASPRTKAYDYMSSTDVEEPFPDATAHQWFAEVSPAETHIYANFPEGEPNAKLCEISVRPAAFYPRRTGRNYITVQGFEMAQVADPWDPPTVDQIAMLGPHWAKGWLIADNVLHDAKTCGISLGKDYTTGDEHGPLRPGYQYQLEAVFAAREYAGWDKSRIGSHQVLRNEIYNCGQAGIVGHMGAVFSTIADNDIHHIGLMREFGGWEMAGIKLHAAIDVRLIHNRIHDTLLAIWLDWQAQGIRVSRNLMYHNHSGLYVEVNHGPYLVDNNIIIGERVVDNLSQGGAFVHNFFAGAYGHEPVLDRFTPYHQPHSTAVKGFAAIYGGDDRFFRNIFAFNDEAKKEEQGTVQLSGLPESIADFSARVKKDHDWPADLVGYEKVTQPIYLADNAYLGGTEPAKQEQQPLVSATPVKVGITEEKDGVYVTLDVPEALTKHDLAVLDTTALPPVQIANADFEAPDGSVIRFDHDYDNKAGAHRLIGPWQQLHSGENRIKVWD</sequence>
<dbReference type="InterPro" id="IPR011459">
    <property type="entry name" value="DUF1565"/>
</dbReference>
<dbReference type="Pfam" id="PF13229">
    <property type="entry name" value="Beta_helix"/>
    <property type="match status" value="1"/>
</dbReference>
<evidence type="ECO:0000259" key="5">
    <source>
        <dbReference type="Pfam" id="PF13229"/>
    </source>
</evidence>
<evidence type="ECO:0000256" key="2">
    <source>
        <dbReference type="ARBA" id="ARBA00022525"/>
    </source>
</evidence>
<dbReference type="Pfam" id="PF21258">
    <property type="entry name" value="Glyco_hydro_120_ins"/>
    <property type="match status" value="1"/>
</dbReference>
<dbReference type="InterPro" id="IPR049169">
    <property type="entry name" value="Glyco_hydro_120_ins"/>
</dbReference>
<dbReference type="Proteomes" id="UP001597249">
    <property type="component" value="Unassembled WGS sequence"/>
</dbReference>
<protein>
    <submittedName>
        <fullName evidence="7">Right-handed parallel beta-helix repeat-containing protein</fullName>
    </submittedName>
</protein>
<evidence type="ECO:0000259" key="4">
    <source>
        <dbReference type="Pfam" id="PF07602"/>
    </source>
</evidence>
<dbReference type="PANTHER" id="PTHR40088:SF2">
    <property type="entry name" value="SECRETED SUGAR HYDROLASE"/>
    <property type="match status" value="1"/>
</dbReference>
<dbReference type="PANTHER" id="PTHR40088">
    <property type="entry name" value="PECTATE LYASE (EUROFUNG)"/>
    <property type="match status" value="1"/>
</dbReference>
<dbReference type="InterPro" id="IPR011050">
    <property type="entry name" value="Pectin_lyase_fold/virulence"/>
</dbReference>
<dbReference type="InterPro" id="IPR039448">
    <property type="entry name" value="Beta_helix"/>
</dbReference>
<dbReference type="Gene3D" id="2.160.20.10">
    <property type="entry name" value="Single-stranded right-handed beta-helix, Pectin lyase-like"/>
    <property type="match status" value="1"/>
</dbReference>
<reference evidence="8" key="1">
    <citation type="journal article" date="2019" name="Int. J. Syst. Evol. Microbiol.">
        <title>The Global Catalogue of Microorganisms (GCM) 10K type strain sequencing project: providing services to taxonomists for standard genome sequencing and annotation.</title>
        <authorList>
            <consortium name="The Broad Institute Genomics Platform"/>
            <consortium name="The Broad Institute Genome Sequencing Center for Infectious Disease"/>
            <person name="Wu L."/>
            <person name="Ma J."/>
        </authorList>
    </citation>
    <scope>NUCLEOTIDE SEQUENCE [LARGE SCALE GENOMIC DNA]</scope>
    <source>
        <strain evidence="8">CCM 8911</strain>
    </source>
</reference>
<proteinExistence type="predicted"/>
<dbReference type="SUPFAM" id="SSF51126">
    <property type="entry name" value="Pectin lyase-like"/>
    <property type="match status" value="1"/>
</dbReference>
<feature type="domain" description="Glycoside hydrolase 120 insertion" evidence="6">
    <location>
        <begin position="79"/>
        <end position="200"/>
    </location>
</feature>
<keyword evidence="8" id="KW-1185">Reference proteome</keyword>
<evidence type="ECO:0000259" key="6">
    <source>
        <dbReference type="Pfam" id="PF21258"/>
    </source>
</evidence>
<gene>
    <name evidence="7" type="ORF">ACFQ3L_04745</name>
</gene>
<name>A0ABW4B7M7_9LACO</name>
<dbReference type="RefSeq" id="WP_125585460.1">
    <property type="nucleotide sequence ID" value="NZ_JBHTMO010000012.1"/>
</dbReference>
<evidence type="ECO:0000256" key="3">
    <source>
        <dbReference type="ARBA" id="ARBA00022729"/>
    </source>
</evidence>
<feature type="domain" description="Right handed beta helix" evidence="5">
    <location>
        <begin position="309"/>
        <end position="431"/>
    </location>
</feature>
<dbReference type="Gene3D" id="2.60.40.1180">
    <property type="entry name" value="Golgi alpha-mannosidase II"/>
    <property type="match status" value="1"/>
</dbReference>
<evidence type="ECO:0000256" key="1">
    <source>
        <dbReference type="ARBA" id="ARBA00004613"/>
    </source>
</evidence>
<keyword evidence="3" id="KW-0732">Signal</keyword>
<organism evidence="7 8">
    <name type="scientific">Lacticaseibacillus jixianensis</name>
    <dbReference type="NCBI Taxonomy" id="2486012"/>
    <lineage>
        <taxon>Bacteria</taxon>
        <taxon>Bacillati</taxon>
        <taxon>Bacillota</taxon>
        <taxon>Bacilli</taxon>
        <taxon>Lactobacillales</taxon>
        <taxon>Lactobacillaceae</taxon>
        <taxon>Lacticaseibacillus</taxon>
    </lineage>
</organism>
<keyword evidence="2" id="KW-0964">Secreted</keyword>
<evidence type="ECO:0000313" key="8">
    <source>
        <dbReference type="Proteomes" id="UP001597249"/>
    </source>
</evidence>
<dbReference type="Pfam" id="PF07602">
    <property type="entry name" value="DUF1565"/>
    <property type="match status" value="1"/>
</dbReference>
<dbReference type="InterPro" id="IPR012334">
    <property type="entry name" value="Pectin_lyas_fold"/>
</dbReference>